<dbReference type="PANTHER" id="PTHR45586:SF1">
    <property type="entry name" value="LIPOPOLYSACCHARIDE ASSEMBLY PROTEIN B"/>
    <property type="match status" value="1"/>
</dbReference>
<dbReference type="RefSeq" id="WP_012645993.1">
    <property type="nucleotide sequence ID" value="NC_011979.1"/>
</dbReference>
<dbReference type="AlphaFoldDB" id="B9M1W8"/>
<sequence length="627" mass="70156">MKKRTTLIMLGFTPLILCGFDWGFSFKDKCSEAKKLATDLSEIKDEAARSEVEAKIIELCPEGAAVHFAKALNFERSGALDKAIAEYQESIKEDPDFGAANGNLGLVYLQKKQEDDAVVELTKATRTDSSGVYHKALGKIFSDKKLNSLALYHYNEALSQMPTDTNLHADIADVYLKSGLPNSAEEEFNKVFASDPGNVRARIGVAAISFGRNEFDKAIDELKKAQSADPGNKEIHRLLAEAYEKKGDRKSAEYESLLAGVQVKSETASLPDYLRQGDSFMATKEFEKAIAEYKAALKEKPDWPEALQKLGDACMAVNNDDDAITYYKEAVRLKAGDDIIHYKLGVLYERQALLDEAVVEYRQYLSTAADNLDARRRLADIYTQRGSYPQAIEQYHALLKLKNDDAATHLKLARVYVSSKDYTTAISEYLATTKLEPDNIEAHRELAQLYRKKNQNEEAAKEYQAVLKVKKDDNDARTALTSIYVKNKKYDELIGLLKEGVEQNPKDPNSHYKLGLMYEFKKDYTAATDHYKEATALKADHAKALNALGRAYMKSGHITEAKEALEAAKKANPELEETTVLLSNIKDEMSPEPKKYKKKSHKSKKSKAGRKSGKNKSGKSKSKKSKR</sequence>
<protein>
    <submittedName>
        <fullName evidence="5">TPR domain protein</fullName>
    </submittedName>
</protein>
<feature type="repeat" description="TPR" evidence="3">
    <location>
        <begin position="542"/>
        <end position="575"/>
    </location>
</feature>
<feature type="repeat" description="TPR" evidence="3">
    <location>
        <begin position="406"/>
        <end position="439"/>
    </location>
</feature>
<keyword evidence="1" id="KW-0677">Repeat</keyword>
<evidence type="ECO:0000256" key="2">
    <source>
        <dbReference type="ARBA" id="ARBA00022803"/>
    </source>
</evidence>
<feature type="compositionally biased region" description="Basic residues" evidence="4">
    <location>
        <begin position="595"/>
        <end position="627"/>
    </location>
</feature>
<dbReference type="Proteomes" id="UP000007721">
    <property type="component" value="Chromosome"/>
</dbReference>
<feature type="compositionally biased region" description="Basic and acidic residues" evidence="4">
    <location>
        <begin position="585"/>
        <end position="594"/>
    </location>
</feature>
<feature type="repeat" description="TPR" evidence="3">
    <location>
        <begin position="508"/>
        <end position="541"/>
    </location>
</feature>
<name>B9M1W8_GEODF</name>
<dbReference type="Pfam" id="PF13432">
    <property type="entry name" value="TPR_16"/>
    <property type="match status" value="1"/>
</dbReference>
<keyword evidence="6" id="KW-1185">Reference proteome</keyword>
<dbReference type="STRING" id="316067.Geob_0902"/>
<dbReference type="EMBL" id="CP001390">
    <property type="protein sequence ID" value="ACM19264.1"/>
    <property type="molecule type" value="Genomic_DNA"/>
</dbReference>
<evidence type="ECO:0000313" key="5">
    <source>
        <dbReference type="EMBL" id="ACM19264.1"/>
    </source>
</evidence>
<dbReference type="HOGENOM" id="CLU_432619_0_0_7"/>
<organism evidence="5 6">
    <name type="scientific">Geotalea daltonii (strain DSM 22248 / JCM 15807 / FRC-32)</name>
    <name type="common">Geobacter daltonii</name>
    <dbReference type="NCBI Taxonomy" id="316067"/>
    <lineage>
        <taxon>Bacteria</taxon>
        <taxon>Pseudomonadati</taxon>
        <taxon>Thermodesulfobacteriota</taxon>
        <taxon>Desulfuromonadia</taxon>
        <taxon>Geobacterales</taxon>
        <taxon>Geobacteraceae</taxon>
        <taxon>Geotalea</taxon>
    </lineage>
</organism>
<dbReference type="PANTHER" id="PTHR45586">
    <property type="entry name" value="TPR REPEAT-CONTAINING PROTEIN PA4667"/>
    <property type="match status" value="1"/>
</dbReference>
<feature type="repeat" description="TPR" evidence="3">
    <location>
        <begin position="64"/>
        <end position="97"/>
    </location>
</feature>
<accession>B9M1W8</accession>
<dbReference type="KEGG" id="geo:Geob_0902"/>
<evidence type="ECO:0000256" key="3">
    <source>
        <dbReference type="PROSITE-ProRule" id="PRU00339"/>
    </source>
</evidence>
<dbReference type="eggNOG" id="COG0457">
    <property type="taxonomic scope" value="Bacteria"/>
</dbReference>
<evidence type="ECO:0000256" key="4">
    <source>
        <dbReference type="SAM" id="MobiDB-lite"/>
    </source>
</evidence>
<feature type="repeat" description="TPR" evidence="3">
    <location>
        <begin position="304"/>
        <end position="337"/>
    </location>
</feature>
<proteinExistence type="predicted"/>
<keyword evidence="2 3" id="KW-0802">TPR repeat</keyword>
<reference evidence="5 6" key="1">
    <citation type="submission" date="2009-01" db="EMBL/GenBank/DDBJ databases">
        <title>Complete sequence of Geobacter sp. FRC-32.</title>
        <authorList>
            <consortium name="US DOE Joint Genome Institute"/>
            <person name="Lucas S."/>
            <person name="Copeland A."/>
            <person name="Lapidus A."/>
            <person name="Glavina del Rio T."/>
            <person name="Dalin E."/>
            <person name="Tice H."/>
            <person name="Bruce D."/>
            <person name="Goodwin L."/>
            <person name="Pitluck S."/>
            <person name="Saunders E."/>
            <person name="Brettin T."/>
            <person name="Detter J.C."/>
            <person name="Han C."/>
            <person name="Larimer F."/>
            <person name="Land M."/>
            <person name="Hauser L."/>
            <person name="Kyrpides N."/>
            <person name="Ovchinnikova G."/>
            <person name="Kostka J."/>
            <person name="Richardson P."/>
        </authorList>
    </citation>
    <scope>NUCLEOTIDE SEQUENCE [LARGE SCALE GENOMIC DNA]</scope>
    <source>
        <strain evidence="6">DSM 22248 / JCM 15807 / FRC-32</strain>
    </source>
</reference>
<dbReference type="OrthoDB" id="5431950at2"/>
<evidence type="ECO:0000313" key="6">
    <source>
        <dbReference type="Proteomes" id="UP000007721"/>
    </source>
</evidence>
<dbReference type="SMART" id="SM00028">
    <property type="entry name" value="TPR"/>
    <property type="match status" value="13"/>
</dbReference>
<feature type="repeat" description="TPR" evidence="3">
    <location>
        <begin position="372"/>
        <end position="405"/>
    </location>
</feature>
<dbReference type="Gene3D" id="1.25.40.10">
    <property type="entry name" value="Tetratricopeptide repeat domain"/>
    <property type="match status" value="5"/>
</dbReference>
<feature type="repeat" description="TPR" evidence="3">
    <location>
        <begin position="270"/>
        <end position="303"/>
    </location>
</feature>
<dbReference type="InterPro" id="IPR011990">
    <property type="entry name" value="TPR-like_helical_dom_sf"/>
</dbReference>
<dbReference type="InterPro" id="IPR051012">
    <property type="entry name" value="CellSynth/LPSAsmb/PSIAsmb"/>
</dbReference>
<evidence type="ECO:0000256" key="1">
    <source>
        <dbReference type="ARBA" id="ARBA00022737"/>
    </source>
</evidence>
<dbReference type="PROSITE" id="PS50005">
    <property type="entry name" value="TPR"/>
    <property type="match status" value="9"/>
</dbReference>
<dbReference type="Pfam" id="PF14559">
    <property type="entry name" value="TPR_19"/>
    <property type="match status" value="5"/>
</dbReference>
<feature type="repeat" description="TPR" evidence="3">
    <location>
        <begin position="440"/>
        <end position="473"/>
    </location>
</feature>
<dbReference type="Pfam" id="PF13414">
    <property type="entry name" value="TPR_11"/>
    <property type="match status" value="1"/>
</dbReference>
<dbReference type="InterPro" id="IPR019734">
    <property type="entry name" value="TPR_rpt"/>
</dbReference>
<feature type="repeat" description="TPR" evidence="3">
    <location>
        <begin position="199"/>
        <end position="232"/>
    </location>
</feature>
<gene>
    <name evidence="5" type="ordered locus">Geob_0902</name>
</gene>
<feature type="region of interest" description="Disordered" evidence="4">
    <location>
        <begin position="580"/>
        <end position="627"/>
    </location>
</feature>
<dbReference type="SUPFAM" id="SSF48452">
    <property type="entry name" value="TPR-like"/>
    <property type="match status" value="3"/>
</dbReference>